<keyword evidence="1" id="KW-1133">Transmembrane helix</keyword>
<feature type="transmembrane region" description="Helical" evidence="1">
    <location>
        <begin position="96"/>
        <end position="117"/>
    </location>
</feature>
<evidence type="ECO:0000313" key="2">
    <source>
        <dbReference type="EMBL" id="KIP02938.1"/>
    </source>
</evidence>
<reference evidence="2 3" key="1">
    <citation type="journal article" date="2014" name="PLoS Genet.">
        <title>Analysis of the Phlebiopsis gigantea genome, transcriptome and secretome provides insight into its pioneer colonization strategies of wood.</title>
        <authorList>
            <person name="Hori C."/>
            <person name="Ishida T."/>
            <person name="Igarashi K."/>
            <person name="Samejima M."/>
            <person name="Suzuki H."/>
            <person name="Master E."/>
            <person name="Ferreira P."/>
            <person name="Ruiz-Duenas F.J."/>
            <person name="Held B."/>
            <person name="Canessa P."/>
            <person name="Larrondo L.F."/>
            <person name="Schmoll M."/>
            <person name="Druzhinina I.S."/>
            <person name="Kubicek C.P."/>
            <person name="Gaskell J.A."/>
            <person name="Kersten P."/>
            <person name="St John F."/>
            <person name="Glasner J."/>
            <person name="Sabat G."/>
            <person name="Splinter BonDurant S."/>
            <person name="Syed K."/>
            <person name="Yadav J."/>
            <person name="Mgbeahuruike A.C."/>
            <person name="Kovalchuk A."/>
            <person name="Asiegbu F.O."/>
            <person name="Lackner G."/>
            <person name="Hoffmeister D."/>
            <person name="Rencoret J."/>
            <person name="Gutierrez A."/>
            <person name="Sun H."/>
            <person name="Lindquist E."/>
            <person name="Barry K."/>
            <person name="Riley R."/>
            <person name="Grigoriev I.V."/>
            <person name="Henrissat B."/>
            <person name="Kues U."/>
            <person name="Berka R.M."/>
            <person name="Martinez A.T."/>
            <person name="Covert S.F."/>
            <person name="Blanchette R.A."/>
            <person name="Cullen D."/>
        </authorList>
    </citation>
    <scope>NUCLEOTIDE SEQUENCE [LARGE SCALE GENOMIC DNA]</scope>
    <source>
        <strain evidence="2 3">11061_1 CR5-6</strain>
    </source>
</reference>
<dbReference type="AlphaFoldDB" id="A0A0C3PCR0"/>
<evidence type="ECO:0000313" key="3">
    <source>
        <dbReference type="Proteomes" id="UP000053257"/>
    </source>
</evidence>
<gene>
    <name evidence="2" type="ORF">PHLGIDRAFT_122012</name>
</gene>
<feature type="transmembrane region" description="Helical" evidence="1">
    <location>
        <begin position="30"/>
        <end position="52"/>
    </location>
</feature>
<feature type="transmembrane region" description="Helical" evidence="1">
    <location>
        <begin position="154"/>
        <end position="172"/>
    </location>
</feature>
<keyword evidence="1" id="KW-0472">Membrane</keyword>
<keyword evidence="3" id="KW-1185">Reference proteome</keyword>
<dbReference type="OrthoDB" id="5427664at2759"/>
<dbReference type="HOGENOM" id="CLU_1054162_0_0_1"/>
<accession>A0A0C3PCR0</accession>
<protein>
    <submittedName>
        <fullName evidence="2">Uncharacterized protein</fullName>
    </submittedName>
</protein>
<proteinExistence type="predicted"/>
<dbReference type="EMBL" id="KN840643">
    <property type="protein sequence ID" value="KIP02938.1"/>
    <property type="molecule type" value="Genomic_DNA"/>
</dbReference>
<name>A0A0C3PCR0_PHLG1</name>
<organism evidence="2 3">
    <name type="scientific">Phlebiopsis gigantea (strain 11061_1 CR5-6)</name>
    <name type="common">White-rot fungus</name>
    <name type="synonym">Peniophora gigantea</name>
    <dbReference type="NCBI Taxonomy" id="745531"/>
    <lineage>
        <taxon>Eukaryota</taxon>
        <taxon>Fungi</taxon>
        <taxon>Dikarya</taxon>
        <taxon>Basidiomycota</taxon>
        <taxon>Agaricomycotina</taxon>
        <taxon>Agaricomycetes</taxon>
        <taxon>Polyporales</taxon>
        <taxon>Phanerochaetaceae</taxon>
        <taxon>Phlebiopsis</taxon>
    </lineage>
</organism>
<dbReference type="Proteomes" id="UP000053257">
    <property type="component" value="Unassembled WGS sequence"/>
</dbReference>
<sequence>MSRTQEVINDSVYKNAHREQIRAAQERSRLILSLAILFQVVAQWGWAIFLFVSPHYSQPECSGNTTIIMFFKEYKTQDINLLDPETGHRSSIWPGWLLFCVGITAGLTVVLAVSSSFRANVDLPSRGSLAVGTPAALVNLLLESLHPWQDRRRLTVFGCHVISLFVWIMLVATSEWQTLVNDIFPGENNVTGLGQPSVCQWAPFGVLLLQYTNILPFSVAASATNASVKRRQQVRVAPRQLLRACAIHTDMQDTPQVHAGRKIM</sequence>
<keyword evidence="1" id="KW-0812">Transmembrane</keyword>
<evidence type="ECO:0000256" key="1">
    <source>
        <dbReference type="SAM" id="Phobius"/>
    </source>
</evidence>
<feature type="transmembrane region" description="Helical" evidence="1">
    <location>
        <begin position="201"/>
        <end position="223"/>
    </location>
</feature>